<reference evidence="1 2" key="1">
    <citation type="journal article" date="2015" name="Nature">
        <title>rRNA introns, odd ribosomes, and small enigmatic genomes across a large radiation of phyla.</title>
        <authorList>
            <person name="Brown C.T."/>
            <person name="Hug L.A."/>
            <person name="Thomas B.C."/>
            <person name="Sharon I."/>
            <person name="Castelle C.J."/>
            <person name="Singh A."/>
            <person name="Wilkins M.J."/>
            <person name="Williams K.H."/>
            <person name="Banfield J.F."/>
        </authorList>
    </citation>
    <scope>NUCLEOTIDE SEQUENCE [LARGE SCALE GENOMIC DNA]</scope>
</reference>
<evidence type="ECO:0000313" key="1">
    <source>
        <dbReference type="EMBL" id="KKP71516.1"/>
    </source>
</evidence>
<gene>
    <name evidence="1" type="ORF">UR68_C0034G0011</name>
</gene>
<dbReference type="EMBL" id="LBQC01000034">
    <property type="protein sequence ID" value="KKP71516.1"/>
    <property type="molecule type" value="Genomic_DNA"/>
</dbReference>
<dbReference type="Proteomes" id="UP000034457">
    <property type="component" value="Unassembled WGS sequence"/>
</dbReference>
<evidence type="ECO:0000313" key="2">
    <source>
        <dbReference type="Proteomes" id="UP000034457"/>
    </source>
</evidence>
<sequence>MDENASVQGTTVENLKKQILDNLYDGIMDAMLNGRATLKEGKESAHFILGKFKDVNTKTELLQFLYDLSTKWSIYNPYYVKMKYSLAEADDTKKIQDLKSKLYKFIQPS</sequence>
<name>A0A0G0C5Q7_9BACT</name>
<accession>A0A0G0C5Q7</accession>
<organism evidence="1 2">
    <name type="scientific">Candidatus Roizmanbacteria bacterium GW2011_GWA2_35_19</name>
    <dbReference type="NCBI Taxonomy" id="1618478"/>
    <lineage>
        <taxon>Bacteria</taxon>
        <taxon>Candidatus Roizmaniibacteriota</taxon>
    </lineage>
</organism>
<proteinExistence type="predicted"/>
<dbReference type="STRING" id="1618478.UR68_C0034G0011"/>
<comment type="caution">
    <text evidence="1">The sequence shown here is derived from an EMBL/GenBank/DDBJ whole genome shotgun (WGS) entry which is preliminary data.</text>
</comment>
<dbReference type="AlphaFoldDB" id="A0A0G0C5Q7"/>
<protein>
    <submittedName>
        <fullName evidence="1">Uncharacterized protein</fullName>
    </submittedName>
</protein>